<dbReference type="Pfam" id="PF18962">
    <property type="entry name" value="Por_Secre_tail"/>
    <property type="match status" value="1"/>
</dbReference>
<accession>A0A7C6A8D6</accession>
<comment type="caution">
    <text evidence="2">The sequence shown here is derived from an EMBL/GenBank/DDBJ whole genome shotgun (WGS) entry which is preliminary data.</text>
</comment>
<proteinExistence type="predicted"/>
<protein>
    <submittedName>
        <fullName evidence="2">T9SS type A sorting domain-containing protein</fullName>
    </submittedName>
</protein>
<evidence type="ECO:0000259" key="1">
    <source>
        <dbReference type="Pfam" id="PF18962"/>
    </source>
</evidence>
<dbReference type="EMBL" id="DTLI01000008">
    <property type="protein sequence ID" value="HHS51266.1"/>
    <property type="molecule type" value="Genomic_DNA"/>
</dbReference>
<feature type="domain" description="Secretion system C-terminal sorting" evidence="1">
    <location>
        <begin position="416"/>
        <end position="490"/>
    </location>
</feature>
<organism evidence="2">
    <name type="scientific">candidate division WOR-3 bacterium</name>
    <dbReference type="NCBI Taxonomy" id="2052148"/>
    <lineage>
        <taxon>Bacteria</taxon>
        <taxon>Bacteria division WOR-3</taxon>
    </lineage>
</organism>
<reference evidence="2" key="1">
    <citation type="journal article" date="2020" name="mSystems">
        <title>Genome- and Community-Level Interaction Insights into Carbon Utilization and Element Cycling Functions of Hydrothermarchaeota in Hydrothermal Sediment.</title>
        <authorList>
            <person name="Zhou Z."/>
            <person name="Liu Y."/>
            <person name="Xu W."/>
            <person name="Pan J."/>
            <person name="Luo Z.H."/>
            <person name="Li M."/>
        </authorList>
    </citation>
    <scope>NUCLEOTIDE SEQUENCE [LARGE SCALE GENOMIC DNA]</scope>
    <source>
        <strain evidence="2">SpSt-876</strain>
    </source>
</reference>
<dbReference type="NCBIfam" id="TIGR04183">
    <property type="entry name" value="Por_Secre_tail"/>
    <property type="match status" value="1"/>
</dbReference>
<dbReference type="InterPro" id="IPR026444">
    <property type="entry name" value="Secre_tail"/>
</dbReference>
<evidence type="ECO:0000313" key="2">
    <source>
        <dbReference type="EMBL" id="HHS51266.1"/>
    </source>
</evidence>
<gene>
    <name evidence="2" type="ORF">ENW73_00155</name>
</gene>
<sequence length="494" mass="54818">MKYLLTILVLPLVVGITLAADLTVYNNYYVTANTTYDWTLTKTADRTDLEFAPAPDPNPEAVVFTIDITRSAPYLLAQKIGTISITNNGSEDVVITRVKDSIAYHEGGIIYPGVFVDDTVLFEGSHTIAAGATWNIPFVFAFTTNYPLGPNAYHYNYAIVLTNGNELFLYVDAFHTTPTVVNETLYVWDEFIIPTGFSYTWNYNGPWTEAGSNTHTINVSITNQSATSGTYQAVNYAFGSNECGFWADTVVMEFHVTPPPDSEWHGYTYTPGYWKNHPDAFDQWLPVTIAGVTVSTVSQARTILNRSGQSNSPWYKFLCHFLATKFNTLNDPGLLSVYYNNKTQTGEFMEGLTVGAIMAIADGYTQSTPSTTLLAMKDVFDAINNNATTHVLWLTNSGGSGKTISLPSAEFFTLSPNPFNNRTEIRFLTEVKEPVTLSVYDISGAKVRDLIKNANSTLYWDGTDNNGRRLTRGVYFIRCESVNPTTTLKALINR</sequence>
<dbReference type="AlphaFoldDB" id="A0A7C6A8D6"/>
<dbReference type="Gene3D" id="2.60.40.4070">
    <property type="match status" value="1"/>
</dbReference>
<name>A0A7C6A8D6_UNCW3</name>